<evidence type="ECO:0000313" key="8">
    <source>
        <dbReference type="EMBL" id="CZT01929.1"/>
    </source>
</evidence>
<dbReference type="PANTHER" id="PTHR45644:SF56">
    <property type="entry name" value="AAA ATPASE, PUTATIVE (AFU_ORTHOLOGUE AFUA_2G12920)-RELATED"/>
    <property type="match status" value="1"/>
</dbReference>
<dbReference type="GO" id="GO:0005524">
    <property type="term" value="F:ATP binding"/>
    <property type="evidence" value="ECO:0007669"/>
    <property type="project" value="UniProtKB-KW"/>
</dbReference>
<dbReference type="Pfam" id="PF00004">
    <property type="entry name" value="AAA"/>
    <property type="match status" value="1"/>
</dbReference>
<dbReference type="Gene3D" id="3.40.50.300">
    <property type="entry name" value="P-loop containing nucleotide triphosphate hydrolases"/>
    <property type="match status" value="1"/>
</dbReference>
<keyword evidence="4" id="KW-0067">ATP-binding</keyword>
<accession>A0A1E1KUY4</accession>
<keyword evidence="3" id="KW-0496">Mitochondrion</keyword>
<evidence type="ECO:0000256" key="2">
    <source>
        <dbReference type="ARBA" id="ARBA00022741"/>
    </source>
</evidence>
<keyword evidence="5" id="KW-0175">Coiled coil</keyword>
<sequence length="982" mass="108071">MHAVSRSVIRTACRPISRRACRIVAGSRRPLAHRNFHASPISYRIPDDPASHGTTGGEKADKSPESVESKAEEDVKEDEGTETKPEIFNLIASPKVKTRRTISGRHRRLLRQKPLEGLPPVVLPDWFWKNNVKLVGDTKRLSGSLAVYGALVSERQESDDGAILNAEIARQYLDISECGLESVEAAKYSIHVDVYREILATLRAGLSLRPPTTGKDQPIPRPVTLLQCPKDGGSYFLDSVLETIASKLDADLIRVDSQDIAQIAGPYVEGNLAWHRSQTSNLAYNANKVAGKLEEYDKEMEEENDDVEGLEDEEDALPTTKARGKVPPPFAMFARSIQFLRGPSKLSPYGAPAPAPSSNGNGNFDFITAQLGGTPPPPQMRSPTPDHWDELKMSHLFDTIIEAPNARPSSDGDASSSSDRISRPLIMQVRDFKDISGVAGGLALIYKLRNAVDKKWQDGRDIIVVGTNSSEEGEPALSRPDIQHLQSDIVDGETRTIFVPPSRKEQQDVAFEADEKIRIRKINVRNLEEMILKLVEGSDHVIPVLDLEKDLDSATVFSAGLEDAVWTYARVHRTATTLLGLDKDVGDIDGAVFGKALKVLSASDQAKFDWGAAELRSEDEEVELMLSESETAVAEKKKSKDRLKEIRKKCNQQEAKLLNGVVLASDIRTTFADIRAPKDTVEALKTLTSLSLIRPEAFSYGVLATDKIPGLLLYGPPGTGKTLLAKAVAKESGATVLEVTAADLNDMFVGQGEKNVRAVFTLAKKLSPCVVFIDEADAIFSARGEHNRNAHREMINQFLREWDGMNDFSAFIMVATNRPFDLDEAVLRRLPRRLLIDLPVEPDREAILKIHLKDEILDDSVSLSTLAKDTPFYSGSDLKNLAVAAALACIREENAVAAQHTGDEPYVYPEKRILTNAHFEKAMEEISASISEDMSTLTAIRKFDEKYGDRKGRKKKGPGMGFGGTKAVEKDSEAARVRKMGL</sequence>
<feature type="region of interest" description="Disordered" evidence="6">
    <location>
        <begin position="40"/>
        <end position="84"/>
    </location>
</feature>
<dbReference type="InterPro" id="IPR027417">
    <property type="entry name" value="P-loop_NTPase"/>
</dbReference>
<evidence type="ECO:0000256" key="5">
    <source>
        <dbReference type="SAM" id="Coils"/>
    </source>
</evidence>
<organism evidence="8 9">
    <name type="scientific">Rhynchosporium agropyri</name>
    <dbReference type="NCBI Taxonomy" id="914238"/>
    <lineage>
        <taxon>Eukaryota</taxon>
        <taxon>Fungi</taxon>
        <taxon>Dikarya</taxon>
        <taxon>Ascomycota</taxon>
        <taxon>Pezizomycotina</taxon>
        <taxon>Leotiomycetes</taxon>
        <taxon>Helotiales</taxon>
        <taxon>Ploettnerulaceae</taxon>
        <taxon>Rhynchosporium</taxon>
    </lineage>
</organism>
<dbReference type="InterPro" id="IPR041569">
    <property type="entry name" value="AAA_lid_3"/>
</dbReference>
<dbReference type="AlphaFoldDB" id="A0A1E1KUY4"/>
<comment type="subcellular location">
    <subcellularLocation>
        <location evidence="1">Mitochondrion outer membrane</location>
        <topology evidence="1">Single-pass membrane protein</topology>
    </subcellularLocation>
</comment>
<feature type="region of interest" description="Disordered" evidence="6">
    <location>
        <begin position="948"/>
        <end position="982"/>
    </location>
</feature>
<proteinExistence type="predicted"/>
<evidence type="ECO:0000256" key="3">
    <source>
        <dbReference type="ARBA" id="ARBA00022787"/>
    </source>
</evidence>
<reference evidence="9" key="1">
    <citation type="submission" date="2016-03" db="EMBL/GenBank/DDBJ databases">
        <authorList>
            <person name="Guldener U."/>
        </authorList>
    </citation>
    <scope>NUCLEOTIDE SEQUENCE [LARGE SCALE GENOMIC DNA]</scope>
    <source>
        <strain evidence="9">04CH-RAC-A.6.1</strain>
    </source>
</reference>
<dbReference type="SMART" id="SM00382">
    <property type="entry name" value="AAA"/>
    <property type="match status" value="1"/>
</dbReference>
<protein>
    <submittedName>
        <fullName evidence="8">Related to MSP1 protein</fullName>
    </submittedName>
</protein>
<evidence type="ECO:0000256" key="4">
    <source>
        <dbReference type="ARBA" id="ARBA00022840"/>
    </source>
</evidence>
<dbReference type="GO" id="GO:0016887">
    <property type="term" value="F:ATP hydrolysis activity"/>
    <property type="evidence" value="ECO:0007669"/>
    <property type="project" value="InterPro"/>
</dbReference>
<dbReference type="Pfam" id="PF24581">
    <property type="entry name" value="DUF7608"/>
    <property type="match status" value="1"/>
</dbReference>
<dbReference type="EMBL" id="FJUX01000053">
    <property type="protein sequence ID" value="CZT01929.1"/>
    <property type="molecule type" value="Genomic_DNA"/>
</dbReference>
<evidence type="ECO:0000259" key="7">
    <source>
        <dbReference type="SMART" id="SM00382"/>
    </source>
</evidence>
<dbReference type="OrthoDB" id="39734at2759"/>
<keyword evidence="9" id="KW-1185">Reference proteome</keyword>
<dbReference type="GO" id="GO:0005741">
    <property type="term" value="C:mitochondrial outer membrane"/>
    <property type="evidence" value="ECO:0007669"/>
    <property type="project" value="UniProtKB-SubCell"/>
</dbReference>
<dbReference type="Proteomes" id="UP000178912">
    <property type="component" value="Unassembled WGS sequence"/>
</dbReference>
<keyword evidence="3" id="KW-0472">Membrane</keyword>
<dbReference type="InterPro" id="IPR003959">
    <property type="entry name" value="ATPase_AAA_core"/>
</dbReference>
<feature type="region of interest" description="Disordered" evidence="6">
    <location>
        <begin position="300"/>
        <end position="324"/>
    </location>
</feature>
<evidence type="ECO:0000256" key="6">
    <source>
        <dbReference type="SAM" id="MobiDB-lite"/>
    </source>
</evidence>
<dbReference type="InterPro" id="IPR003593">
    <property type="entry name" value="AAA+_ATPase"/>
</dbReference>
<keyword evidence="3" id="KW-1000">Mitochondrion outer membrane</keyword>
<evidence type="ECO:0000313" key="9">
    <source>
        <dbReference type="Proteomes" id="UP000178912"/>
    </source>
</evidence>
<dbReference type="Pfam" id="PF17862">
    <property type="entry name" value="AAA_lid_3"/>
    <property type="match status" value="1"/>
</dbReference>
<feature type="compositionally biased region" description="Basic and acidic residues" evidence="6">
    <location>
        <begin position="58"/>
        <end position="73"/>
    </location>
</feature>
<dbReference type="InterPro" id="IPR051701">
    <property type="entry name" value="Mito_OM_Translocase_MSP1"/>
</dbReference>
<name>A0A1E1KUY4_9HELO</name>
<feature type="compositionally biased region" description="Acidic residues" evidence="6">
    <location>
        <begin position="300"/>
        <end position="316"/>
    </location>
</feature>
<dbReference type="Gene3D" id="1.10.8.60">
    <property type="match status" value="1"/>
</dbReference>
<dbReference type="InterPro" id="IPR056027">
    <property type="entry name" value="DUF7608"/>
</dbReference>
<keyword evidence="2" id="KW-0547">Nucleotide-binding</keyword>
<feature type="compositionally biased region" description="Basic and acidic residues" evidence="6">
    <location>
        <begin position="967"/>
        <end position="976"/>
    </location>
</feature>
<feature type="coiled-coil region" evidence="5">
    <location>
        <begin position="629"/>
        <end position="656"/>
    </location>
</feature>
<dbReference type="PANTHER" id="PTHR45644">
    <property type="entry name" value="AAA ATPASE, PUTATIVE (AFU_ORTHOLOGUE AFUA_2G12920)-RELATED-RELATED"/>
    <property type="match status" value="1"/>
</dbReference>
<evidence type="ECO:0000256" key="1">
    <source>
        <dbReference type="ARBA" id="ARBA00004572"/>
    </source>
</evidence>
<dbReference type="SUPFAM" id="SSF52540">
    <property type="entry name" value="P-loop containing nucleoside triphosphate hydrolases"/>
    <property type="match status" value="1"/>
</dbReference>
<feature type="domain" description="AAA+ ATPase" evidence="7">
    <location>
        <begin position="707"/>
        <end position="840"/>
    </location>
</feature>
<gene>
    <name evidence="8" type="ORF">RAG0_09310</name>
</gene>